<evidence type="ECO:0000256" key="2">
    <source>
        <dbReference type="SAM" id="Coils"/>
    </source>
</evidence>
<evidence type="ECO:0000313" key="4">
    <source>
        <dbReference type="Proteomes" id="UP000887564"/>
    </source>
</evidence>
<evidence type="ECO:0000313" key="5">
    <source>
        <dbReference type="WBParaSite" id="PEQ_0001003101-mRNA-1"/>
    </source>
</evidence>
<reference evidence="5" key="1">
    <citation type="submission" date="2022-11" db="UniProtKB">
        <authorList>
            <consortium name="WormBaseParasite"/>
        </authorList>
    </citation>
    <scope>IDENTIFICATION</scope>
</reference>
<dbReference type="Proteomes" id="UP000887564">
    <property type="component" value="Unplaced"/>
</dbReference>
<dbReference type="GO" id="GO:0030041">
    <property type="term" value="P:actin filament polymerization"/>
    <property type="evidence" value="ECO:0007669"/>
    <property type="project" value="TreeGrafter"/>
</dbReference>
<dbReference type="PANTHER" id="PTHR13015">
    <property type="entry name" value="PROTEIN AD-016-RELATED"/>
    <property type="match status" value="1"/>
</dbReference>
<dbReference type="WBParaSite" id="PEQ_0001003101-mRNA-1">
    <property type="protein sequence ID" value="PEQ_0001003101-mRNA-1"/>
    <property type="gene ID" value="PEQ_0001003101"/>
</dbReference>
<protein>
    <submittedName>
        <fullName evidence="5">WASH complex subunit 3</fullName>
    </submittedName>
</protein>
<keyword evidence="2" id="KW-0175">Coiled coil</keyword>
<feature type="coiled-coil region" evidence="2">
    <location>
        <begin position="72"/>
        <end position="99"/>
    </location>
</feature>
<accession>A0A914S751</accession>
<evidence type="ECO:0000256" key="1">
    <source>
        <dbReference type="ARBA" id="ARBA00006290"/>
    </source>
</evidence>
<organism evidence="4 5">
    <name type="scientific">Parascaris equorum</name>
    <name type="common">Equine roundworm</name>
    <dbReference type="NCBI Taxonomy" id="6256"/>
    <lineage>
        <taxon>Eukaryota</taxon>
        <taxon>Metazoa</taxon>
        <taxon>Ecdysozoa</taxon>
        <taxon>Nematoda</taxon>
        <taxon>Chromadorea</taxon>
        <taxon>Rhabditida</taxon>
        <taxon>Spirurina</taxon>
        <taxon>Ascaridomorpha</taxon>
        <taxon>Ascaridoidea</taxon>
        <taxon>Ascarididae</taxon>
        <taxon>Parascaris</taxon>
    </lineage>
</organism>
<dbReference type="AlphaFoldDB" id="A0A914S751"/>
<dbReference type="GO" id="GO:0071203">
    <property type="term" value="C:WASH complex"/>
    <property type="evidence" value="ECO:0007669"/>
    <property type="project" value="InterPro"/>
</dbReference>
<dbReference type="Pfam" id="PF10152">
    <property type="entry name" value="CCDC53"/>
    <property type="match status" value="1"/>
</dbReference>
<dbReference type="Gene3D" id="1.20.5.110">
    <property type="match status" value="1"/>
</dbReference>
<name>A0A914S751_PAREQ</name>
<comment type="similarity">
    <text evidence="1">Belongs to the CCDC53 family.</text>
</comment>
<evidence type="ECO:0000256" key="3">
    <source>
        <dbReference type="SAM" id="MobiDB-lite"/>
    </source>
</evidence>
<dbReference type="GO" id="GO:0006887">
    <property type="term" value="P:exocytosis"/>
    <property type="evidence" value="ECO:0007669"/>
    <property type="project" value="TreeGrafter"/>
</dbReference>
<proteinExistence type="inferred from homology"/>
<keyword evidence="4" id="KW-1185">Reference proteome</keyword>
<dbReference type="InterPro" id="IPR019309">
    <property type="entry name" value="WASHC3"/>
</dbReference>
<feature type="region of interest" description="Disordered" evidence="3">
    <location>
        <begin position="232"/>
        <end position="257"/>
    </location>
</feature>
<dbReference type="PANTHER" id="PTHR13015:SF0">
    <property type="entry name" value="WASH COMPLEX SUBUNIT 3"/>
    <property type="match status" value="1"/>
</dbReference>
<sequence length="257" mass="28145">MYLLSVIGGLSNSASIVAFYPIGQLMVMTEPDLSFIDANINLRQVRPLDSRRVIACTNFFIMNAIRFLNDFANHVQRSIIAMEDRLERVETKLILLEAEVDSVADIRRLLKKNAISDTIATNATQPAEGVSVEVTPEKNAAGNIPNSVEVPAQMRIEEDTSIHESSNTEQQTSSSSIKVSEDVRYAKYFRMLKVGVVALAVKQKMASEGIDPSILDNPEAIVESSVAVDEVKRQLAKSSTSSDDGESDSIASFSDTE</sequence>